<name>A0A7M5X670_9CNID</name>
<evidence type="ECO:0000313" key="3">
    <source>
        <dbReference type="Proteomes" id="UP000594262"/>
    </source>
</evidence>
<dbReference type="Proteomes" id="UP000594262">
    <property type="component" value="Unplaced"/>
</dbReference>
<evidence type="ECO:0000313" key="2">
    <source>
        <dbReference type="EnsemblMetazoa" id="CLYHEMP018429.1"/>
    </source>
</evidence>
<organism evidence="2 3">
    <name type="scientific">Clytia hemisphaerica</name>
    <dbReference type="NCBI Taxonomy" id="252671"/>
    <lineage>
        <taxon>Eukaryota</taxon>
        <taxon>Metazoa</taxon>
        <taxon>Cnidaria</taxon>
        <taxon>Hydrozoa</taxon>
        <taxon>Hydroidolina</taxon>
        <taxon>Leptothecata</taxon>
        <taxon>Obeliida</taxon>
        <taxon>Clytiidae</taxon>
        <taxon>Clytia</taxon>
    </lineage>
</organism>
<dbReference type="AlphaFoldDB" id="A0A7M5X670"/>
<evidence type="ECO:0000256" key="1">
    <source>
        <dbReference type="SAM" id="SignalP"/>
    </source>
</evidence>
<keyword evidence="3" id="KW-1185">Reference proteome</keyword>
<dbReference type="EnsemblMetazoa" id="CLYHEMT018429.1">
    <property type="protein sequence ID" value="CLYHEMP018429.1"/>
    <property type="gene ID" value="CLYHEMG018429"/>
</dbReference>
<evidence type="ECO:0008006" key="4">
    <source>
        <dbReference type="Google" id="ProtNLM"/>
    </source>
</evidence>
<reference evidence="2" key="1">
    <citation type="submission" date="2021-01" db="UniProtKB">
        <authorList>
            <consortium name="EnsemblMetazoa"/>
        </authorList>
    </citation>
    <scope>IDENTIFICATION</scope>
</reference>
<feature type="signal peptide" evidence="1">
    <location>
        <begin position="1"/>
        <end position="22"/>
    </location>
</feature>
<feature type="chain" id="PRO_5029917422" description="Cnidarian restricted protein" evidence="1">
    <location>
        <begin position="23"/>
        <end position="197"/>
    </location>
</feature>
<keyword evidence="1" id="KW-0732">Signal</keyword>
<accession>A0A7M5X670</accession>
<sequence length="197" mass="23152">MNLIHRKLFYVFIIFHLEIAESCRCKRKVPENRHGIAPLTIINHDEEIKRSTVKAVIPRMSIEWSIRLTLQITGINQPKDWCNVIHLTEDSDSDRLPSLFFNEWINQLRIYFPGRDQSWPYETTLSLHTNYTIEIHQRYKSGGKYQFIATVNGDEIVNVESPQAASVQRYDVKIYASNPWFASCIGIIKDFRFTNFL</sequence>
<dbReference type="OrthoDB" id="6037809at2759"/>
<proteinExistence type="predicted"/>
<protein>
    <recommendedName>
        <fullName evidence="4">Cnidarian restricted protein</fullName>
    </recommendedName>
</protein>